<evidence type="ECO:0000256" key="2">
    <source>
        <dbReference type="SAM" id="Phobius"/>
    </source>
</evidence>
<evidence type="ECO:0000313" key="4">
    <source>
        <dbReference type="Proteomes" id="UP000269221"/>
    </source>
</evidence>
<name>A0A3M0KYV7_HIRRU</name>
<feature type="region of interest" description="Disordered" evidence="1">
    <location>
        <begin position="120"/>
        <end position="158"/>
    </location>
</feature>
<dbReference type="Proteomes" id="UP000269221">
    <property type="component" value="Unassembled WGS sequence"/>
</dbReference>
<accession>A0A3M0KYV7</accession>
<keyword evidence="2" id="KW-1133">Transmembrane helix</keyword>
<feature type="compositionally biased region" description="Gly residues" evidence="1">
    <location>
        <begin position="141"/>
        <end position="152"/>
    </location>
</feature>
<protein>
    <submittedName>
        <fullName evidence="3">Uncharacterized protein</fullName>
    </submittedName>
</protein>
<comment type="caution">
    <text evidence="3">The sequence shown here is derived from an EMBL/GenBank/DDBJ whole genome shotgun (WGS) entry which is preliminary data.</text>
</comment>
<reference evidence="3 4" key="1">
    <citation type="submission" date="2018-07" db="EMBL/GenBank/DDBJ databases">
        <title>A high quality draft genome assembly of the barn swallow (H. rustica rustica).</title>
        <authorList>
            <person name="Formenti G."/>
            <person name="Chiara M."/>
            <person name="Poveda L."/>
            <person name="Francoijs K.-J."/>
            <person name="Bonisoli-Alquati A."/>
            <person name="Canova L."/>
            <person name="Gianfranceschi L."/>
            <person name="Horner D.S."/>
            <person name="Saino N."/>
        </authorList>
    </citation>
    <scope>NUCLEOTIDE SEQUENCE [LARGE SCALE GENOMIC DNA]</scope>
    <source>
        <strain evidence="3">Chelidonia</strain>
        <tissue evidence="3">Blood</tissue>
    </source>
</reference>
<evidence type="ECO:0000313" key="3">
    <source>
        <dbReference type="EMBL" id="RMC16674.1"/>
    </source>
</evidence>
<keyword evidence="2" id="KW-0812">Transmembrane</keyword>
<dbReference type="OrthoDB" id="9217776at2759"/>
<feature type="transmembrane region" description="Helical" evidence="2">
    <location>
        <begin position="85"/>
        <end position="107"/>
    </location>
</feature>
<gene>
    <name evidence="3" type="ORF">DUI87_06613</name>
</gene>
<evidence type="ECO:0000256" key="1">
    <source>
        <dbReference type="SAM" id="MobiDB-lite"/>
    </source>
</evidence>
<organism evidence="3 4">
    <name type="scientific">Hirundo rustica rustica</name>
    <dbReference type="NCBI Taxonomy" id="333673"/>
    <lineage>
        <taxon>Eukaryota</taxon>
        <taxon>Metazoa</taxon>
        <taxon>Chordata</taxon>
        <taxon>Craniata</taxon>
        <taxon>Vertebrata</taxon>
        <taxon>Euteleostomi</taxon>
        <taxon>Archelosauria</taxon>
        <taxon>Archosauria</taxon>
        <taxon>Dinosauria</taxon>
        <taxon>Saurischia</taxon>
        <taxon>Theropoda</taxon>
        <taxon>Coelurosauria</taxon>
        <taxon>Aves</taxon>
        <taxon>Neognathae</taxon>
        <taxon>Neoaves</taxon>
        <taxon>Telluraves</taxon>
        <taxon>Australaves</taxon>
        <taxon>Passeriformes</taxon>
        <taxon>Sylvioidea</taxon>
        <taxon>Hirundinidae</taxon>
        <taxon>Hirundo</taxon>
    </lineage>
</organism>
<dbReference type="EMBL" id="QRBI01000102">
    <property type="protein sequence ID" value="RMC16674.1"/>
    <property type="molecule type" value="Genomic_DNA"/>
</dbReference>
<keyword evidence="2" id="KW-0472">Membrane</keyword>
<dbReference type="AlphaFoldDB" id="A0A3M0KYV7"/>
<proteinExistence type="predicted"/>
<keyword evidence="4" id="KW-1185">Reference proteome</keyword>
<sequence>MAPRPKPRHLAGLPGFWVGRVTERPSSLVRPSAHYVSSLQVVDTVSAPSAPELEPDSMLIPSWYLKRSAAGQKAETAGHCDPSKYYVLGTVAALALLLLGAVAGYIVMYQLLKRDLETQEDKERPGQVYADSSWGSHGQPRGNGGAKSGEGPGMDERAQASRFKESCHLFPEVFAAELAQLYKNMGADPSPLPTCPSCDLADSASSQDHWISLDSPQPTPSWCPCYQYQQEYFILEDDDYFSDSI</sequence>